<name>A0A8T2Q2V2_CERRI</name>
<evidence type="ECO:0000313" key="1">
    <source>
        <dbReference type="EMBL" id="KAH7278015.1"/>
    </source>
</evidence>
<comment type="caution">
    <text evidence="1">The sequence shown here is derived from an EMBL/GenBank/DDBJ whole genome shotgun (WGS) entry which is preliminary data.</text>
</comment>
<evidence type="ECO:0000313" key="2">
    <source>
        <dbReference type="Proteomes" id="UP000825935"/>
    </source>
</evidence>
<proteinExistence type="predicted"/>
<reference evidence="1" key="1">
    <citation type="submission" date="2021-08" db="EMBL/GenBank/DDBJ databases">
        <title>WGS assembly of Ceratopteris richardii.</title>
        <authorList>
            <person name="Marchant D.B."/>
            <person name="Chen G."/>
            <person name="Jenkins J."/>
            <person name="Shu S."/>
            <person name="Leebens-Mack J."/>
            <person name="Grimwood J."/>
            <person name="Schmutz J."/>
            <person name="Soltis P."/>
            <person name="Soltis D."/>
            <person name="Chen Z.-H."/>
        </authorList>
    </citation>
    <scope>NUCLEOTIDE SEQUENCE</scope>
    <source>
        <strain evidence="1">Whitten #5841</strain>
        <tissue evidence="1">Leaf</tissue>
    </source>
</reference>
<sequence length="124" mass="13642">MNSDGGWLHCFVRYQGGHVSLPLSQSPLWGRASLHSPFLHHFRGVELQASSPFSLPLSGLSSTKLPAEHFPLSVAGQGGSRADIHSLSLCVKLHLLPLRVQLAASRGVKRWLPPFFTYLLCMWG</sequence>
<gene>
    <name evidence="1" type="ORF">KP509_38G019800</name>
</gene>
<dbReference type="Proteomes" id="UP000825935">
    <property type="component" value="Chromosome 38"/>
</dbReference>
<dbReference type="AlphaFoldDB" id="A0A8T2Q2V2"/>
<keyword evidence="2" id="KW-1185">Reference proteome</keyword>
<accession>A0A8T2Q2V2</accession>
<organism evidence="1 2">
    <name type="scientific">Ceratopteris richardii</name>
    <name type="common">Triangle waterfern</name>
    <dbReference type="NCBI Taxonomy" id="49495"/>
    <lineage>
        <taxon>Eukaryota</taxon>
        <taxon>Viridiplantae</taxon>
        <taxon>Streptophyta</taxon>
        <taxon>Embryophyta</taxon>
        <taxon>Tracheophyta</taxon>
        <taxon>Polypodiopsida</taxon>
        <taxon>Polypodiidae</taxon>
        <taxon>Polypodiales</taxon>
        <taxon>Pteridineae</taxon>
        <taxon>Pteridaceae</taxon>
        <taxon>Parkerioideae</taxon>
        <taxon>Ceratopteris</taxon>
    </lineage>
</organism>
<protein>
    <submittedName>
        <fullName evidence="1">Uncharacterized protein</fullName>
    </submittedName>
</protein>
<dbReference type="EMBL" id="CM035443">
    <property type="protein sequence ID" value="KAH7278015.1"/>
    <property type="molecule type" value="Genomic_DNA"/>
</dbReference>